<dbReference type="Gene3D" id="1.20.1600.10">
    <property type="entry name" value="Outer membrane efflux proteins (OEP)"/>
    <property type="match status" value="1"/>
</dbReference>
<evidence type="ECO:0000313" key="4">
    <source>
        <dbReference type="Proteomes" id="UP000602442"/>
    </source>
</evidence>
<keyword evidence="2" id="KW-1134">Transmembrane beta strand</keyword>
<evidence type="ECO:0000256" key="1">
    <source>
        <dbReference type="ARBA" id="ARBA00007613"/>
    </source>
</evidence>
<dbReference type="InterPro" id="IPR003423">
    <property type="entry name" value="OMP_efflux"/>
</dbReference>
<feature type="signal peptide" evidence="2">
    <location>
        <begin position="1"/>
        <end position="30"/>
    </location>
</feature>
<comment type="similarity">
    <text evidence="1 2">Belongs to the outer membrane factor (OMF) (TC 1.B.17) family.</text>
</comment>
<dbReference type="NCBIfam" id="TIGR01845">
    <property type="entry name" value="outer_NodT"/>
    <property type="match status" value="1"/>
</dbReference>
<dbReference type="SUPFAM" id="SSF56954">
    <property type="entry name" value="Outer membrane efflux proteins (OEP)"/>
    <property type="match status" value="1"/>
</dbReference>
<comment type="caution">
    <text evidence="3">The sequence shown here is derived from an EMBL/GenBank/DDBJ whole genome shotgun (WGS) entry which is preliminary data.</text>
</comment>
<feature type="chain" id="PRO_5044962488" evidence="2">
    <location>
        <begin position="31"/>
        <end position="486"/>
    </location>
</feature>
<keyword evidence="2" id="KW-0564">Palmitate</keyword>
<dbReference type="InterPro" id="IPR010131">
    <property type="entry name" value="MdtP/NodT-like"/>
</dbReference>
<evidence type="ECO:0000256" key="2">
    <source>
        <dbReference type="RuleBase" id="RU362097"/>
    </source>
</evidence>
<dbReference type="PANTHER" id="PTHR30203">
    <property type="entry name" value="OUTER MEMBRANE CATION EFFLUX PROTEIN"/>
    <property type="match status" value="1"/>
</dbReference>
<dbReference type="Gene3D" id="2.20.200.10">
    <property type="entry name" value="Outer membrane efflux proteins (OEP)"/>
    <property type="match status" value="1"/>
</dbReference>
<keyword evidence="2" id="KW-0472">Membrane</keyword>
<protein>
    <submittedName>
        <fullName evidence="3">Efflux transporter outer membrane subunit</fullName>
    </submittedName>
</protein>
<evidence type="ECO:0000313" key="3">
    <source>
        <dbReference type="EMBL" id="MBH5322019.1"/>
    </source>
</evidence>
<keyword evidence="2" id="KW-0732">Signal</keyword>
<organism evidence="3 4">
    <name type="scientific">Aurantiacibacter sediminis</name>
    <dbReference type="NCBI Taxonomy" id="2793064"/>
    <lineage>
        <taxon>Bacteria</taxon>
        <taxon>Pseudomonadati</taxon>
        <taxon>Pseudomonadota</taxon>
        <taxon>Alphaproteobacteria</taxon>
        <taxon>Sphingomonadales</taxon>
        <taxon>Erythrobacteraceae</taxon>
        <taxon>Aurantiacibacter</taxon>
    </lineage>
</organism>
<dbReference type="Proteomes" id="UP000602442">
    <property type="component" value="Unassembled WGS sequence"/>
</dbReference>
<dbReference type="PANTHER" id="PTHR30203:SF32">
    <property type="entry name" value="CATION EFFLUX SYSTEM PROTEIN CUSC"/>
    <property type="match status" value="1"/>
</dbReference>
<keyword evidence="4" id="KW-1185">Reference proteome</keyword>
<accession>A0ABS0N4I8</accession>
<gene>
    <name evidence="3" type="ORF">I5L03_05420</name>
</gene>
<name>A0ABS0N4I8_9SPHN</name>
<keyword evidence="2" id="KW-0812">Transmembrane</keyword>
<dbReference type="EMBL" id="JAEANY010000001">
    <property type="protein sequence ID" value="MBH5322019.1"/>
    <property type="molecule type" value="Genomic_DNA"/>
</dbReference>
<dbReference type="RefSeq" id="WP_197920649.1">
    <property type="nucleotide sequence ID" value="NZ_CAWPTA010000006.1"/>
</dbReference>
<proteinExistence type="inferred from homology"/>
<comment type="subcellular location">
    <subcellularLocation>
        <location evidence="2">Cell membrane</location>
        <topology evidence="2">Lipid-anchor</topology>
    </subcellularLocation>
</comment>
<keyword evidence="2" id="KW-0449">Lipoprotein</keyword>
<sequence length="486" mass="50807">MGLTNINFGAKGALLAAPALLVLGACTTPAANVPQSTLSTPADWALSDVAPITTDLTEYWTLLGDPLLTDFVEQAIVENRDLAQSAARLEQARASLVQARAGYYPTVFANGGVNRDIGDNARDGVQLSLGADANWELDLFGQISGNVAAARADFATAGYSQADLQRLIVGQVAIATINARATAEQLEIARNTLAFQDDNLQIARWRNQAGLVSSLDVEQARAQRAATAATIPLLESSLVATANAISTLIGETPGRVLDEIESDVETRVPAPPQLDGFAPPAEVLSRRPDVRAAEANLIASSARIGVVRAQLLPLVRLTGSIGTGGTNFSNLFDVITGSIFGGISQLLFDGGATAARVDSAEAGARASLAAWEQEILSALEEVESAAVDQRTADERIDIQNEAVDAASNSVILARSQYQAGLTDFRTLLVAENQLLAARNNLVGAEADRATAFVRLTQALGGGWSASDFDFTLPGGAVLQASDGNEE</sequence>
<dbReference type="Pfam" id="PF02321">
    <property type="entry name" value="OEP"/>
    <property type="match status" value="2"/>
</dbReference>
<reference evidence="3 4" key="1">
    <citation type="submission" date="2020-11" db="EMBL/GenBank/DDBJ databases">
        <title>Erythrobacter sediminis sp. nov., a marine bacterium from a tidal flat of Garorim Bay.</title>
        <authorList>
            <person name="Kim D."/>
            <person name="Yoo Y."/>
            <person name="Kim J.-J."/>
        </authorList>
    </citation>
    <scope>NUCLEOTIDE SEQUENCE [LARGE SCALE GENOMIC DNA]</scope>
    <source>
        <strain evidence="3 4">JGD-13</strain>
    </source>
</reference>